<accession>A0A5C5Z861</accession>
<evidence type="ECO:0000256" key="1">
    <source>
        <dbReference type="SAM" id="MobiDB-lite"/>
    </source>
</evidence>
<dbReference type="AlphaFoldDB" id="A0A5C5Z861"/>
<feature type="signal peptide" evidence="2">
    <location>
        <begin position="1"/>
        <end position="48"/>
    </location>
</feature>
<evidence type="ECO:0000313" key="4">
    <source>
        <dbReference type="Proteomes" id="UP000315010"/>
    </source>
</evidence>
<dbReference type="EMBL" id="SJPJ01000001">
    <property type="protein sequence ID" value="TWT83435.1"/>
    <property type="molecule type" value="Genomic_DNA"/>
</dbReference>
<keyword evidence="4" id="KW-1185">Reference proteome</keyword>
<sequence precursor="true">MKIDRYKQNNLSSESQFGFTPMCFTGQRQHRVLIPLVLAAFFANLAFADTPSPTAQSQIAARETDPNTSEKKFENEQPRTHAAAKKLLRRVIFGLASGPAFESKVRERVWSTGREVVGVGTYEQSGNQTGQFHLQMTMHDGDGKHTLQQISDGRLAWTRTEIADQVSLKRVDVSRLDEWSSGTMPADQLPLRLRVGGWIEMLESIDREHFLHVDSATMQGQSVWVITAVMSKEQRERLMQSSNRSQWPALYPVKVRIAISKTGSDETGFGKFLPVRFEFWSLPEANTADAKSEPNAVNTNAISKARLITLIELYAIRQITAPPIARFRFENRDAEVNFINETTRYMKQFGIDVASKPDANAMW</sequence>
<dbReference type="Proteomes" id="UP000315010">
    <property type="component" value="Unassembled WGS sequence"/>
</dbReference>
<feature type="region of interest" description="Disordered" evidence="1">
    <location>
        <begin position="53"/>
        <end position="80"/>
    </location>
</feature>
<keyword evidence="2" id="KW-0732">Signal</keyword>
<feature type="chain" id="PRO_5022669099" description="Secreted protein" evidence="2">
    <location>
        <begin position="49"/>
        <end position="363"/>
    </location>
</feature>
<dbReference type="OrthoDB" id="245771at2"/>
<feature type="compositionally biased region" description="Basic and acidic residues" evidence="1">
    <location>
        <begin position="62"/>
        <end position="79"/>
    </location>
</feature>
<evidence type="ECO:0000313" key="3">
    <source>
        <dbReference type="EMBL" id="TWT83435.1"/>
    </source>
</evidence>
<protein>
    <recommendedName>
        <fullName evidence="5">Secreted protein</fullName>
    </recommendedName>
</protein>
<name>A0A5C5Z861_9BACT</name>
<comment type="caution">
    <text evidence="3">The sequence shown here is derived from an EMBL/GenBank/DDBJ whole genome shotgun (WGS) entry which is preliminary data.</text>
</comment>
<gene>
    <name evidence="3" type="ORF">CA13_49000</name>
</gene>
<reference evidence="3 4" key="1">
    <citation type="submission" date="2019-02" db="EMBL/GenBank/DDBJ databases">
        <title>Deep-cultivation of Planctomycetes and their phenomic and genomic characterization uncovers novel biology.</title>
        <authorList>
            <person name="Wiegand S."/>
            <person name="Jogler M."/>
            <person name="Boedeker C."/>
            <person name="Pinto D."/>
            <person name="Vollmers J."/>
            <person name="Rivas-Marin E."/>
            <person name="Kohn T."/>
            <person name="Peeters S.H."/>
            <person name="Heuer A."/>
            <person name="Rast P."/>
            <person name="Oberbeckmann S."/>
            <person name="Bunk B."/>
            <person name="Jeske O."/>
            <person name="Meyerdierks A."/>
            <person name="Storesund J.E."/>
            <person name="Kallscheuer N."/>
            <person name="Luecker S."/>
            <person name="Lage O.M."/>
            <person name="Pohl T."/>
            <person name="Merkel B.J."/>
            <person name="Hornburger P."/>
            <person name="Mueller R.-W."/>
            <person name="Bruemmer F."/>
            <person name="Labrenz M."/>
            <person name="Spormann A.M."/>
            <person name="Op Den Camp H."/>
            <person name="Overmann J."/>
            <person name="Amann R."/>
            <person name="Jetten M.S.M."/>
            <person name="Mascher T."/>
            <person name="Medema M.H."/>
            <person name="Devos D.P."/>
            <person name="Kaster A.-K."/>
            <person name="Ovreas L."/>
            <person name="Rohde M."/>
            <person name="Galperin M.Y."/>
            <person name="Jogler C."/>
        </authorList>
    </citation>
    <scope>NUCLEOTIDE SEQUENCE [LARGE SCALE GENOMIC DNA]</scope>
    <source>
        <strain evidence="3 4">CA13</strain>
    </source>
</reference>
<organism evidence="3 4">
    <name type="scientific">Novipirellula herctigrandis</name>
    <dbReference type="NCBI Taxonomy" id="2527986"/>
    <lineage>
        <taxon>Bacteria</taxon>
        <taxon>Pseudomonadati</taxon>
        <taxon>Planctomycetota</taxon>
        <taxon>Planctomycetia</taxon>
        <taxon>Pirellulales</taxon>
        <taxon>Pirellulaceae</taxon>
        <taxon>Novipirellula</taxon>
    </lineage>
</organism>
<evidence type="ECO:0008006" key="5">
    <source>
        <dbReference type="Google" id="ProtNLM"/>
    </source>
</evidence>
<evidence type="ECO:0000256" key="2">
    <source>
        <dbReference type="SAM" id="SignalP"/>
    </source>
</evidence>
<dbReference type="RefSeq" id="WP_146400604.1">
    <property type="nucleotide sequence ID" value="NZ_SJPJ01000001.1"/>
</dbReference>
<proteinExistence type="predicted"/>